<dbReference type="GO" id="GO:0016747">
    <property type="term" value="F:acyltransferase activity, transferring groups other than amino-acyl groups"/>
    <property type="evidence" value="ECO:0007669"/>
    <property type="project" value="InterPro"/>
</dbReference>
<feature type="domain" description="N-acetyltransferase" evidence="4">
    <location>
        <begin position="26"/>
        <end position="192"/>
    </location>
</feature>
<comment type="similarity">
    <text evidence="3">Belongs to the acetyltransferase family. RimJ subfamily.</text>
</comment>
<dbReference type="InterPro" id="IPR000182">
    <property type="entry name" value="GNAT_dom"/>
</dbReference>
<proteinExistence type="inferred from homology"/>
<accession>A0A8H6NXU8</accession>
<dbReference type="OrthoDB" id="630895at2759"/>
<protein>
    <submittedName>
        <fullName evidence="5">Gcn5-related n-acetyltransferase</fullName>
    </submittedName>
</protein>
<dbReference type="Proteomes" id="UP000639643">
    <property type="component" value="Unassembled WGS sequence"/>
</dbReference>
<organism evidence="5 6">
    <name type="scientific">Colletotrichum musicola</name>
    <dbReference type="NCBI Taxonomy" id="2175873"/>
    <lineage>
        <taxon>Eukaryota</taxon>
        <taxon>Fungi</taxon>
        <taxon>Dikarya</taxon>
        <taxon>Ascomycota</taxon>
        <taxon>Pezizomycotina</taxon>
        <taxon>Sordariomycetes</taxon>
        <taxon>Hypocreomycetidae</taxon>
        <taxon>Glomerellales</taxon>
        <taxon>Glomerellaceae</taxon>
        <taxon>Colletotrichum</taxon>
        <taxon>Colletotrichum orchidearum species complex</taxon>
    </lineage>
</organism>
<evidence type="ECO:0000256" key="1">
    <source>
        <dbReference type="ARBA" id="ARBA00022679"/>
    </source>
</evidence>
<evidence type="ECO:0000313" key="5">
    <source>
        <dbReference type="EMBL" id="KAF6844430.1"/>
    </source>
</evidence>
<keyword evidence="2" id="KW-0012">Acyltransferase</keyword>
<evidence type="ECO:0000313" key="6">
    <source>
        <dbReference type="Proteomes" id="UP000639643"/>
    </source>
</evidence>
<dbReference type="PANTHER" id="PTHR43792">
    <property type="entry name" value="GNAT FAMILY, PUTATIVE (AFU_ORTHOLOGUE AFUA_3G00765)-RELATED-RELATED"/>
    <property type="match status" value="1"/>
</dbReference>
<keyword evidence="6" id="KW-1185">Reference proteome</keyword>
<dbReference type="SUPFAM" id="SSF55729">
    <property type="entry name" value="Acyl-CoA N-acyltransferases (Nat)"/>
    <property type="match status" value="1"/>
</dbReference>
<evidence type="ECO:0000256" key="2">
    <source>
        <dbReference type="ARBA" id="ARBA00023315"/>
    </source>
</evidence>
<dbReference type="PANTHER" id="PTHR43792:SF8">
    <property type="entry name" value="[RIBOSOMAL PROTEIN US5]-ALANINE N-ACETYLTRANSFERASE"/>
    <property type="match status" value="1"/>
</dbReference>
<evidence type="ECO:0000256" key="3">
    <source>
        <dbReference type="ARBA" id="ARBA00038502"/>
    </source>
</evidence>
<sequence>MSFTTQATSTLNHATDTDLVIITKRLLIRPTTFADASDMARLANNVNIAANMRNSFPSPYHLEHAEAWLAFCAKNPGNDFAICKAEDGSYIGNIGITRGTDVQHCTWELGYWIGEDFWGQGYASEVLEAFGKFCFQHDPSVLRLEASVVSTNVASRRVLEKAGFTYEGTKRQAREKKGVVTDLHFFSLLRQESIA</sequence>
<name>A0A8H6NXU8_9PEZI</name>
<gene>
    <name evidence="5" type="ORF">CMUS01_01107</name>
</gene>
<dbReference type="AlphaFoldDB" id="A0A8H6NXU8"/>
<dbReference type="InterPro" id="IPR051531">
    <property type="entry name" value="N-acetyltransferase"/>
</dbReference>
<dbReference type="Gene3D" id="3.40.630.30">
    <property type="match status" value="1"/>
</dbReference>
<dbReference type="EMBL" id="WIGM01000017">
    <property type="protein sequence ID" value="KAF6844430.1"/>
    <property type="molecule type" value="Genomic_DNA"/>
</dbReference>
<comment type="caution">
    <text evidence="5">The sequence shown here is derived from an EMBL/GenBank/DDBJ whole genome shotgun (WGS) entry which is preliminary data.</text>
</comment>
<dbReference type="PROSITE" id="PS51186">
    <property type="entry name" value="GNAT"/>
    <property type="match status" value="1"/>
</dbReference>
<keyword evidence="1 5" id="KW-0808">Transferase</keyword>
<reference evidence="5" key="1">
    <citation type="journal article" date="2020" name="Phytopathology">
        <title>Genome Sequence Resources of Colletotrichum truncatum, C. plurivorum, C. musicola, and C. sojae: Four Species Pathogenic to Soybean (Glycine max).</title>
        <authorList>
            <person name="Rogerio F."/>
            <person name="Boufleur T.R."/>
            <person name="Ciampi-Guillardi M."/>
            <person name="Sukno S.A."/>
            <person name="Thon M.R."/>
            <person name="Massola Junior N.S."/>
            <person name="Baroncelli R."/>
        </authorList>
    </citation>
    <scope>NUCLEOTIDE SEQUENCE</scope>
    <source>
        <strain evidence="5">LFN0074</strain>
    </source>
</reference>
<dbReference type="Pfam" id="PF13302">
    <property type="entry name" value="Acetyltransf_3"/>
    <property type="match status" value="1"/>
</dbReference>
<evidence type="ECO:0000259" key="4">
    <source>
        <dbReference type="PROSITE" id="PS51186"/>
    </source>
</evidence>
<dbReference type="InterPro" id="IPR016181">
    <property type="entry name" value="Acyl_CoA_acyltransferase"/>
</dbReference>